<keyword evidence="5 8" id="KW-0804">Transcription</keyword>
<evidence type="ECO:0000256" key="7">
    <source>
        <dbReference type="ARBA" id="ARBA00025232"/>
    </source>
</evidence>
<feature type="region of interest" description="Disordered" evidence="9">
    <location>
        <begin position="201"/>
        <end position="372"/>
    </location>
</feature>
<name>A0ABN7RR64_OIKDI</name>
<dbReference type="PANTHER" id="PTHR13011:SF0">
    <property type="entry name" value="GENERAL TRANSCRIPTION FACTOR IIF SUBUNIT 1"/>
    <property type="match status" value="1"/>
</dbReference>
<dbReference type="InterPro" id="IPR036390">
    <property type="entry name" value="WH_DNA-bd_sf"/>
</dbReference>
<protein>
    <recommendedName>
        <fullName evidence="8">Transcription initiation factor IIF subunit alpha</fullName>
    </recommendedName>
</protein>
<dbReference type="Proteomes" id="UP001158576">
    <property type="component" value="Chromosome PAR"/>
</dbReference>
<gene>
    <name evidence="10" type="ORF">OKIOD_LOCUS1293</name>
</gene>
<dbReference type="InterPro" id="IPR008851">
    <property type="entry name" value="TFIIF-alpha"/>
</dbReference>
<comment type="similarity">
    <text evidence="2 8">Belongs to the TFIIF alpha subunit family.</text>
</comment>
<dbReference type="InterPro" id="IPR036388">
    <property type="entry name" value="WH-like_DNA-bd_sf"/>
</dbReference>
<feature type="compositionally biased region" description="Basic and acidic residues" evidence="9">
    <location>
        <begin position="281"/>
        <end position="300"/>
    </location>
</feature>
<evidence type="ECO:0000256" key="2">
    <source>
        <dbReference type="ARBA" id="ARBA00005249"/>
    </source>
</evidence>
<reference evidence="10 11" key="1">
    <citation type="submission" date="2021-04" db="EMBL/GenBank/DDBJ databases">
        <authorList>
            <person name="Bliznina A."/>
        </authorList>
    </citation>
    <scope>NUCLEOTIDE SEQUENCE [LARGE SCALE GENOMIC DNA]</scope>
</reference>
<keyword evidence="4 8" id="KW-0238">DNA-binding</keyword>
<evidence type="ECO:0000256" key="4">
    <source>
        <dbReference type="ARBA" id="ARBA00023125"/>
    </source>
</evidence>
<keyword evidence="6 8" id="KW-0539">Nucleus</keyword>
<keyword evidence="11" id="KW-1185">Reference proteome</keyword>
<evidence type="ECO:0000256" key="8">
    <source>
        <dbReference type="RuleBase" id="RU366044"/>
    </source>
</evidence>
<evidence type="ECO:0000313" key="11">
    <source>
        <dbReference type="Proteomes" id="UP001158576"/>
    </source>
</evidence>
<feature type="compositionally biased region" description="Basic and acidic residues" evidence="9">
    <location>
        <begin position="247"/>
        <end position="270"/>
    </location>
</feature>
<dbReference type="InterPro" id="IPR011039">
    <property type="entry name" value="TFIIF_interaction"/>
</dbReference>
<feature type="compositionally biased region" description="Acidic residues" evidence="9">
    <location>
        <begin position="223"/>
        <end position="246"/>
    </location>
</feature>
<evidence type="ECO:0000256" key="9">
    <source>
        <dbReference type="SAM" id="MobiDB-lite"/>
    </source>
</evidence>
<dbReference type="SUPFAM" id="SSF50916">
    <property type="entry name" value="Rap30/74 interaction domains"/>
    <property type="match status" value="1"/>
</dbReference>
<evidence type="ECO:0000256" key="5">
    <source>
        <dbReference type="ARBA" id="ARBA00023163"/>
    </source>
</evidence>
<evidence type="ECO:0000256" key="6">
    <source>
        <dbReference type="ARBA" id="ARBA00023242"/>
    </source>
</evidence>
<proteinExistence type="inferred from homology"/>
<dbReference type="SUPFAM" id="SSF46785">
    <property type="entry name" value="Winged helix' DNA-binding domain"/>
    <property type="match status" value="1"/>
</dbReference>
<dbReference type="Gene3D" id="1.10.10.10">
    <property type="entry name" value="Winged helix-like DNA-binding domain superfamily/Winged helix DNA-binding domain"/>
    <property type="match status" value="1"/>
</dbReference>
<sequence length="439" mass="50069">MYFPASNTTENPFKKWNKRDVEIERDMSKKRAYDLKSEALPQFGEGSEYRAREKEIARKMTLGHRIQKFDIDAQSWKLTLSDFEKEGKGGKAAKKKPRKFTGNREGDVTQNSMYFVMHQKEGQIFEAFKIEDWYNFRPDIRHRTLNYEEAEAEWDRRDQIMNKFNLMKAKRDGDEEEGASKSDLKVHQNVDEMGFDEDEFAANRTKAGRGKKNLGGKQKGDAAFEDSDDGDGEGDEVDYMSDDSSDFELKEDDKPELKGINEDISDRELSESSGDEEEEEETKKETQEIEDKDDPDVKDSDIEDIVSKSALFKFSQNQKTSRPNTPTDKKRATPTPTHSSLKRVRDQASPNSTSAKKSRDSPGPSSGGVGISLEAVREVLALKPLTTKEILKKFKTKKTGLTQDETIERIGKIMKALNEEGSLVSETKDKKKLYSLKKT</sequence>
<accession>A0ABN7RR64</accession>
<comment type="subcellular location">
    <subcellularLocation>
        <location evidence="1 8">Nucleus</location>
    </subcellularLocation>
</comment>
<dbReference type="Pfam" id="PF05793">
    <property type="entry name" value="TFIIF_alpha"/>
    <property type="match status" value="1"/>
</dbReference>
<keyword evidence="3 8" id="KW-0805">Transcription regulation</keyword>
<evidence type="ECO:0000313" key="10">
    <source>
        <dbReference type="EMBL" id="CAG5080906.1"/>
    </source>
</evidence>
<dbReference type="EMBL" id="OU015568">
    <property type="protein sequence ID" value="CAG5080906.1"/>
    <property type="molecule type" value="Genomic_DNA"/>
</dbReference>
<feature type="compositionally biased region" description="Polar residues" evidence="9">
    <location>
        <begin position="314"/>
        <end position="326"/>
    </location>
</feature>
<comment type="function">
    <text evidence="7 8">TFIIF is a general transcription initiation factor that binds to RNA polymerase II and helps to recruit it to the initiation complex in collaboration with TFIIB. It promotes transcription elongation.</text>
</comment>
<dbReference type="PANTHER" id="PTHR13011">
    <property type="entry name" value="TFIIF-ALPHA"/>
    <property type="match status" value="1"/>
</dbReference>
<evidence type="ECO:0000256" key="3">
    <source>
        <dbReference type="ARBA" id="ARBA00023015"/>
    </source>
</evidence>
<organism evidence="10 11">
    <name type="scientific">Oikopleura dioica</name>
    <name type="common">Tunicate</name>
    <dbReference type="NCBI Taxonomy" id="34765"/>
    <lineage>
        <taxon>Eukaryota</taxon>
        <taxon>Metazoa</taxon>
        <taxon>Chordata</taxon>
        <taxon>Tunicata</taxon>
        <taxon>Appendicularia</taxon>
        <taxon>Copelata</taxon>
        <taxon>Oikopleuridae</taxon>
        <taxon>Oikopleura</taxon>
    </lineage>
</organism>
<evidence type="ECO:0000256" key="1">
    <source>
        <dbReference type="ARBA" id="ARBA00004123"/>
    </source>
</evidence>